<evidence type="ECO:0000313" key="2">
    <source>
        <dbReference type="Proteomes" id="UP000073434"/>
    </source>
</evidence>
<organism evidence="1 2">
    <name type="scientific">Streptococcus suis</name>
    <dbReference type="NCBI Taxonomy" id="1307"/>
    <lineage>
        <taxon>Bacteria</taxon>
        <taxon>Bacillati</taxon>
        <taxon>Bacillota</taxon>
        <taxon>Bacilli</taxon>
        <taxon>Lactobacillales</taxon>
        <taxon>Streptococcaceae</taxon>
        <taxon>Streptococcus</taxon>
    </lineage>
</organism>
<reference evidence="1 2" key="1">
    <citation type="submission" date="2016-02" db="EMBL/GenBank/DDBJ databases">
        <authorList>
            <consortium name="Pathogen Informatics"/>
        </authorList>
    </citation>
    <scope>NUCLEOTIDE SEQUENCE [LARGE SCALE GENOMIC DNA]</scope>
    <source>
        <strain evidence="1 2">LSS23</strain>
    </source>
</reference>
<dbReference type="Proteomes" id="UP000073434">
    <property type="component" value="Unassembled WGS sequence"/>
</dbReference>
<accession>A0A0Z8EI78</accession>
<gene>
    <name evidence="1" type="ORF">ERS132385_01307</name>
</gene>
<dbReference type="AlphaFoldDB" id="A0A0Z8EI78"/>
<dbReference type="RefSeq" id="WP_014638021.1">
    <property type="nucleotide sequence ID" value="NZ_AP023392.1"/>
</dbReference>
<name>A0A0Z8EI78_STRSU</name>
<evidence type="ECO:0000313" key="1">
    <source>
        <dbReference type="EMBL" id="CYU62603.1"/>
    </source>
</evidence>
<proteinExistence type="predicted"/>
<sequence length="102" mass="11833">MNEIRPDREMTLSDLRKLGGQGNVTAYLLTGEIVTLRSDCGTTPKRAIVDGELKMVEEVIPFHKLYRQIRTVQRDHILIARRERYNNQSILRLTGKGYHRPN</sequence>
<protein>
    <submittedName>
        <fullName evidence="1">Uncharacterized protein</fullName>
    </submittedName>
</protein>
<dbReference type="EMBL" id="FIFW01000012">
    <property type="protein sequence ID" value="CYU62603.1"/>
    <property type="molecule type" value="Genomic_DNA"/>
</dbReference>